<dbReference type="GO" id="GO:0044715">
    <property type="term" value="F:8-oxo-dGDP phosphatase activity"/>
    <property type="evidence" value="ECO:0007669"/>
    <property type="project" value="TreeGrafter"/>
</dbReference>
<evidence type="ECO:0000256" key="8">
    <source>
        <dbReference type="RuleBase" id="RU003476"/>
    </source>
</evidence>
<keyword evidence="4" id="KW-0479">Metal-binding</keyword>
<keyword evidence="5 8" id="KW-0378">Hydrolase</keyword>
<dbReference type="InterPro" id="IPR015797">
    <property type="entry name" value="NUDIX_hydrolase-like_dom_sf"/>
</dbReference>
<keyword evidence="6" id="KW-0460">Magnesium</keyword>
<proteinExistence type="inferred from homology"/>
<comment type="cofactor">
    <cofactor evidence="1">
        <name>Mn(2+)</name>
        <dbReference type="ChEBI" id="CHEBI:29035"/>
    </cofactor>
</comment>
<comment type="cofactor">
    <cofactor evidence="2">
        <name>Mg(2+)</name>
        <dbReference type="ChEBI" id="CHEBI:18420"/>
    </cofactor>
</comment>
<keyword evidence="10" id="KW-1185">Reference proteome</keyword>
<evidence type="ECO:0000256" key="1">
    <source>
        <dbReference type="ARBA" id="ARBA00001936"/>
    </source>
</evidence>
<evidence type="ECO:0000256" key="2">
    <source>
        <dbReference type="ARBA" id="ARBA00001946"/>
    </source>
</evidence>
<dbReference type="InterPro" id="IPR042970">
    <property type="entry name" value="NUDT18_NUDIX"/>
</dbReference>
<dbReference type="PROSITE" id="PS51462">
    <property type="entry name" value="NUDIX"/>
    <property type="match status" value="1"/>
</dbReference>
<gene>
    <name evidence="9" type="ORF">APZ42_012385</name>
</gene>
<accession>A0A0P5WH22</accession>
<evidence type="ECO:0000256" key="5">
    <source>
        <dbReference type="ARBA" id="ARBA00022801"/>
    </source>
</evidence>
<organism evidence="9 10">
    <name type="scientific">Daphnia magna</name>
    <dbReference type="NCBI Taxonomy" id="35525"/>
    <lineage>
        <taxon>Eukaryota</taxon>
        <taxon>Metazoa</taxon>
        <taxon>Ecdysozoa</taxon>
        <taxon>Arthropoda</taxon>
        <taxon>Crustacea</taxon>
        <taxon>Branchiopoda</taxon>
        <taxon>Diplostraca</taxon>
        <taxon>Cladocera</taxon>
        <taxon>Anomopoda</taxon>
        <taxon>Daphniidae</taxon>
        <taxon>Daphnia</taxon>
    </lineage>
</organism>
<evidence type="ECO:0000313" key="9">
    <source>
        <dbReference type="EMBL" id="KZS20721.1"/>
    </source>
</evidence>
<evidence type="ECO:0000256" key="7">
    <source>
        <dbReference type="ARBA" id="ARBA00023211"/>
    </source>
</evidence>
<name>A0A0P5WH22_9CRUS</name>
<comment type="caution">
    <text evidence="9">The sequence shown here is derived from an EMBL/GenBank/DDBJ whole genome shotgun (WGS) entry which is preliminary data.</text>
</comment>
<keyword evidence="7" id="KW-0464">Manganese</keyword>
<dbReference type="CDD" id="cd04671">
    <property type="entry name" value="NUDIX_8DGDPP_Nudt18"/>
    <property type="match status" value="1"/>
</dbReference>
<comment type="similarity">
    <text evidence="3 8">Belongs to the Nudix hydrolase family.</text>
</comment>
<dbReference type="InterPro" id="IPR020084">
    <property type="entry name" value="NUDIX_hydrolase_CS"/>
</dbReference>
<dbReference type="SUPFAM" id="SSF55811">
    <property type="entry name" value="Nudix"/>
    <property type="match status" value="1"/>
</dbReference>
<dbReference type="InterPro" id="IPR000086">
    <property type="entry name" value="NUDIX_hydrolase_dom"/>
</dbReference>
<dbReference type="GO" id="GO:0044716">
    <property type="term" value="F:8-oxo-GDP phosphatase activity"/>
    <property type="evidence" value="ECO:0007669"/>
    <property type="project" value="TreeGrafter"/>
</dbReference>
<evidence type="ECO:0000256" key="4">
    <source>
        <dbReference type="ARBA" id="ARBA00022723"/>
    </source>
</evidence>
<dbReference type="PANTHER" id="PTHR22769">
    <property type="entry name" value="MUTT/NUDIX HYDROLASE"/>
    <property type="match status" value="1"/>
</dbReference>
<dbReference type="EMBL" id="LRGB01000115">
    <property type="protein sequence ID" value="KZS20721.1"/>
    <property type="molecule type" value="Genomic_DNA"/>
</dbReference>
<evidence type="ECO:0000256" key="6">
    <source>
        <dbReference type="ARBA" id="ARBA00022842"/>
    </source>
</evidence>
<evidence type="ECO:0000256" key="3">
    <source>
        <dbReference type="ARBA" id="ARBA00005582"/>
    </source>
</evidence>
<dbReference type="OrthoDB" id="10005910at2759"/>
<evidence type="ECO:0000313" key="10">
    <source>
        <dbReference type="Proteomes" id="UP000076858"/>
    </source>
</evidence>
<protein>
    <submittedName>
        <fullName evidence="9">Nucleoside diphosphate-linked moiety X motif 18</fullName>
    </submittedName>
</protein>
<dbReference type="GO" id="GO:0046872">
    <property type="term" value="F:metal ion binding"/>
    <property type="evidence" value="ECO:0007669"/>
    <property type="project" value="UniProtKB-KW"/>
</dbReference>
<dbReference type="PRINTS" id="PR00502">
    <property type="entry name" value="NUDIXFAMILY"/>
</dbReference>
<dbReference type="STRING" id="35525.A0A0P5WH22"/>
<dbReference type="PANTHER" id="PTHR22769:SF56">
    <property type="entry name" value="8-OXO-DGDP PHOSPHATASE NUDT18"/>
    <property type="match status" value="1"/>
</dbReference>
<sequence>MENIEKNVILLLNGKDTEEPQDFCDFTLEDQNEAAISKGLAPSAPPDFVPILKQSVCYVVMAVIINEKNEILMMQEAKSSCAGQWYLPAGRVEPNESIMDAFKREVLEETGLTAEPSTLLMVESAAGSWYRFVLAGNVTGGSIKQPSQADSESLQAKWVQNLADLTLRAGDILSIVEHARSFKIQLDTHQAFHPSLLPTPRSYTKLFLRLIICARRKTNNKVHVLVSEKTAAHLPVCEIHPGRSLHAILKKFMTEMFGADLPSHRPHGVLALGHNCQPRPKITDGLCLTLLVSVRLPLEEVGLIDKYSWFQVNLEVAGNLLSRMGRFRTVPLNVVRTSESDA</sequence>
<reference evidence="9 10" key="1">
    <citation type="submission" date="2016-03" db="EMBL/GenBank/DDBJ databases">
        <title>EvidentialGene: Evidence-directed Construction of Genes on Genomes.</title>
        <authorList>
            <person name="Gilbert D.G."/>
            <person name="Choi J.-H."/>
            <person name="Mockaitis K."/>
            <person name="Colbourne J."/>
            <person name="Pfrender M."/>
        </authorList>
    </citation>
    <scope>NUCLEOTIDE SEQUENCE [LARGE SCALE GENOMIC DNA]</scope>
    <source>
        <strain evidence="9 10">Xinb3</strain>
        <tissue evidence="9">Complete organism</tissue>
    </source>
</reference>
<dbReference type="InterPro" id="IPR020476">
    <property type="entry name" value="Nudix_hydrolase"/>
</dbReference>
<dbReference type="Proteomes" id="UP000076858">
    <property type="component" value="Unassembled WGS sequence"/>
</dbReference>
<dbReference type="AlphaFoldDB" id="A0A0P5WH22"/>
<dbReference type="Gene3D" id="3.90.79.10">
    <property type="entry name" value="Nucleoside Triphosphate Pyrophosphohydrolase"/>
    <property type="match status" value="1"/>
</dbReference>
<dbReference type="Pfam" id="PF00293">
    <property type="entry name" value="NUDIX"/>
    <property type="match status" value="1"/>
</dbReference>
<dbReference type="PROSITE" id="PS00893">
    <property type="entry name" value="NUDIX_BOX"/>
    <property type="match status" value="1"/>
</dbReference>